<dbReference type="PANTHER" id="PTHR20932">
    <property type="entry name" value="LYSM AND PUTATIVE PEPTIDOGLYCAN-BINDING DOMAIN-CONTAINING PROTEIN"/>
    <property type="match status" value="1"/>
</dbReference>
<protein>
    <recommendedName>
        <fullName evidence="2">LysM domain-containing protein</fullName>
    </recommendedName>
</protein>
<evidence type="ECO:0000313" key="4">
    <source>
        <dbReference type="Proteomes" id="UP001177023"/>
    </source>
</evidence>
<sequence length="153" mass="17526">MDFYLSATPEERIFLCGYNRVRRYGTTQRVSHSKPPQLIEHTIRPEDTIAGLALRYNSSITDIKRINKLWSNESLFLKSRITIPVHCDTPISPPTVNLVPESPRKISKKQPGRDEPPPKGTQPEQSMRDILNRIDTSIKKSSKTVSKLEKESR</sequence>
<gene>
    <name evidence="3" type="ORF">MSPICULIGERA_LOCUS14343</name>
</gene>
<feature type="domain" description="LysM" evidence="2">
    <location>
        <begin position="39"/>
        <end position="83"/>
    </location>
</feature>
<dbReference type="SUPFAM" id="SSF54106">
    <property type="entry name" value="LysM domain"/>
    <property type="match status" value="1"/>
</dbReference>
<dbReference type="Pfam" id="PF01476">
    <property type="entry name" value="LysM"/>
    <property type="match status" value="1"/>
</dbReference>
<dbReference type="Gene3D" id="3.10.350.10">
    <property type="entry name" value="LysM domain"/>
    <property type="match status" value="1"/>
</dbReference>
<dbReference type="CDD" id="cd00118">
    <property type="entry name" value="LysM"/>
    <property type="match status" value="1"/>
</dbReference>
<dbReference type="PROSITE" id="PS51782">
    <property type="entry name" value="LYSM"/>
    <property type="match status" value="1"/>
</dbReference>
<evidence type="ECO:0000259" key="2">
    <source>
        <dbReference type="PROSITE" id="PS51782"/>
    </source>
</evidence>
<dbReference type="PANTHER" id="PTHR20932:SF8">
    <property type="entry name" value="LD22649P"/>
    <property type="match status" value="1"/>
</dbReference>
<dbReference type="SMART" id="SM00257">
    <property type="entry name" value="LysM"/>
    <property type="match status" value="1"/>
</dbReference>
<name>A0AA36G504_9BILA</name>
<dbReference type="EMBL" id="CATQJA010002642">
    <property type="protein sequence ID" value="CAJ0576044.1"/>
    <property type="molecule type" value="Genomic_DNA"/>
</dbReference>
<dbReference type="InterPro" id="IPR018392">
    <property type="entry name" value="LysM"/>
</dbReference>
<feature type="region of interest" description="Disordered" evidence="1">
    <location>
        <begin position="134"/>
        <end position="153"/>
    </location>
</feature>
<dbReference type="InterPro" id="IPR045030">
    <property type="entry name" value="LYSM1-4"/>
</dbReference>
<feature type="non-terminal residue" evidence="3">
    <location>
        <position position="153"/>
    </location>
</feature>
<dbReference type="AlphaFoldDB" id="A0AA36G504"/>
<feature type="region of interest" description="Disordered" evidence="1">
    <location>
        <begin position="90"/>
        <end position="129"/>
    </location>
</feature>
<keyword evidence="4" id="KW-1185">Reference proteome</keyword>
<evidence type="ECO:0000313" key="3">
    <source>
        <dbReference type="EMBL" id="CAJ0576044.1"/>
    </source>
</evidence>
<evidence type="ECO:0000256" key="1">
    <source>
        <dbReference type="SAM" id="MobiDB-lite"/>
    </source>
</evidence>
<dbReference type="InterPro" id="IPR036779">
    <property type="entry name" value="LysM_dom_sf"/>
</dbReference>
<organism evidence="3 4">
    <name type="scientific">Mesorhabditis spiculigera</name>
    <dbReference type="NCBI Taxonomy" id="96644"/>
    <lineage>
        <taxon>Eukaryota</taxon>
        <taxon>Metazoa</taxon>
        <taxon>Ecdysozoa</taxon>
        <taxon>Nematoda</taxon>
        <taxon>Chromadorea</taxon>
        <taxon>Rhabditida</taxon>
        <taxon>Rhabditina</taxon>
        <taxon>Rhabditomorpha</taxon>
        <taxon>Rhabditoidea</taxon>
        <taxon>Rhabditidae</taxon>
        <taxon>Mesorhabditinae</taxon>
        <taxon>Mesorhabditis</taxon>
    </lineage>
</organism>
<proteinExistence type="predicted"/>
<accession>A0AA36G504</accession>
<reference evidence="3" key="1">
    <citation type="submission" date="2023-06" db="EMBL/GenBank/DDBJ databases">
        <authorList>
            <person name="Delattre M."/>
        </authorList>
    </citation>
    <scope>NUCLEOTIDE SEQUENCE</scope>
    <source>
        <strain evidence="3">AF72</strain>
    </source>
</reference>
<dbReference type="Proteomes" id="UP001177023">
    <property type="component" value="Unassembled WGS sequence"/>
</dbReference>
<comment type="caution">
    <text evidence="3">The sequence shown here is derived from an EMBL/GenBank/DDBJ whole genome shotgun (WGS) entry which is preliminary data.</text>
</comment>